<dbReference type="GO" id="GO:0046316">
    <property type="term" value="F:gluconokinase activity"/>
    <property type="evidence" value="ECO:0007669"/>
    <property type="project" value="UniProtKB-EC"/>
</dbReference>
<comment type="similarity">
    <text evidence="2 9">Belongs to the gluconokinase GntK/GntV family.</text>
</comment>
<dbReference type="GeneID" id="78256438"/>
<sequence>MTHRHVFFVSGVSGTGKSTLSQHLAERFDMPFEEGDRYHSEANVEKMSSGIPLQDADRWEWLVTLNMIAKQHILADRNVVISCSALRSAYRDVLTKDIASHCHFIYLHASQSVLSERLKQREHFFNGDAMLESQFAALELPSKENAFIIDVTQSLECVSKQAEDFIRPLVSM</sequence>
<dbReference type="InterPro" id="IPR027417">
    <property type="entry name" value="P-loop_NTPase"/>
</dbReference>
<dbReference type="GO" id="GO:0005737">
    <property type="term" value="C:cytoplasm"/>
    <property type="evidence" value="ECO:0007669"/>
    <property type="project" value="TreeGrafter"/>
</dbReference>
<dbReference type="EMBL" id="DONK01000140">
    <property type="protein sequence ID" value="HBU51530.1"/>
    <property type="molecule type" value="Genomic_DNA"/>
</dbReference>
<dbReference type="NCBIfam" id="TIGR01313">
    <property type="entry name" value="therm_gnt_kin"/>
    <property type="match status" value="1"/>
</dbReference>
<reference evidence="12 13" key="1">
    <citation type="journal article" date="2018" name="Nat. Biotechnol.">
        <title>A standardized bacterial taxonomy based on genome phylogeny substantially revises the tree of life.</title>
        <authorList>
            <person name="Parks D.H."/>
            <person name="Chuvochina M."/>
            <person name="Waite D.W."/>
            <person name="Rinke C."/>
            <person name="Skarshewski A."/>
            <person name="Chaumeil P.A."/>
            <person name="Hugenholtz P."/>
        </authorList>
    </citation>
    <scope>NUCLEOTIDE SEQUENCE [LARGE SCALE GENOMIC DNA]</scope>
    <source>
        <strain evidence="11">UBA11621</strain>
        <strain evidence="10">UBA11978</strain>
    </source>
</reference>
<comment type="catalytic activity">
    <reaction evidence="8 9">
        <text>D-gluconate + ATP = 6-phospho-D-gluconate + ADP + H(+)</text>
        <dbReference type="Rhea" id="RHEA:19433"/>
        <dbReference type="ChEBI" id="CHEBI:15378"/>
        <dbReference type="ChEBI" id="CHEBI:18391"/>
        <dbReference type="ChEBI" id="CHEBI:30616"/>
        <dbReference type="ChEBI" id="CHEBI:58759"/>
        <dbReference type="ChEBI" id="CHEBI:456216"/>
        <dbReference type="EC" id="2.7.1.12"/>
    </reaction>
</comment>
<dbReference type="PANTHER" id="PTHR43442">
    <property type="entry name" value="GLUCONOKINASE-RELATED"/>
    <property type="match status" value="1"/>
</dbReference>
<evidence type="ECO:0000256" key="1">
    <source>
        <dbReference type="ARBA" id="ARBA00004761"/>
    </source>
</evidence>
<dbReference type="CDD" id="cd02021">
    <property type="entry name" value="GntK"/>
    <property type="match status" value="1"/>
</dbReference>
<evidence type="ECO:0000313" key="11">
    <source>
        <dbReference type="EMBL" id="HBU51530.1"/>
    </source>
</evidence>
<dbReference type="InterPro" id="IPR031322">
    <property type="entry name" value="Shikimate/glucono_kinase"/>
</dbReference>
<dbReference type="InterPro" id="IPR006001">
    <property type="entry name" value="Therm_gnt_kin"/>
</dbReference>
<evidence type="ECO:0000256" key="2">
    <source>
        <dbReference type="ARBA" id="ARBA00008420"/>
    </source>
</evidence>
<protein>
    <recommendedName>
        <fullName evidence="3 9">Gluconokinase</fullName>
        <ecNumber evidence="3 9">2.7.1.12</ecNumber>
    </recommendedName>
</protein>
<evidence type="ECO:0000256" key="9">
    <source>
        <dbReference type="RuleBase" id="RU363066"/>
    </source>
</evidence>
<gene>
    <name evidence="10" type="ORF">DCW74_05945</name>
    <name evidence="11" type="ORF">DEB45_09730</name>
</gene>
<dbReference type="OrthoDB" id="9795716at2"/>
<evidence type="ECO:0000256" key="5">
    <source>
        <dbReference type="ARBA" id="ARBA00022741"/>
    </source>
</evidence>
<keyword evidence="7 9" id="KW-0067">ATP-binding</keyword>
<keyword evidence="4 9" id="KW-0808">Transferase</keyword>
<evidence type="ECO:0000256" key="3">
    <source>
        <dbReference type="ARBA" id="ARBA00012054"/>
    </source>
</evidence>
<evidence type="ECO:0000256" key="7">
    <source>
        <dbReference type="ARBA" id="ARBA00022840"/>
    </source>
</evidence>
<proteinExistence type="inferred from homology"/>
<dbReference type="AlphaFoldDB" id="A0A350P1U8"/>
<dbReference type="Proteomes" id="UP000263517">
    <property type="component" value="Unassembled WGS sequence"/>
</dbReference>
<dbReference type="Gene3D" id="3.40.50.300">
    <property type="entry name" value="P-loop containing nucleotide triphosphate hydrolases"/>
    <property type="match status" value="1"/>
</dbReference>
<evidence type="ECO:0000313" key="13">
    <source>
        <dbReference type="Proteomes" id="UP000264779"/>
    </source>
</evidence>
<dbReference type="GO" id="GO:0005975">
    <property type="term" value="P:carbohydrate metabolic process"/>
    <property type="evidence" value="ECO:0007669"/>
    <property type="project" value="InterPro"/>
</dbReference>
<evidence type="ECO:0000313" key="12">
    <source>
        <dbReference type="Proteomes" id="UP000263517"/>
    </source>
</evidence>
<dbReference type="Proteomes" id="UP000264779">
    <property type="component" value="Unassembled WGS sequence"/>
</dbReference>
<keyword evidence="6 9" id="KW-0418">Kinase</keyword>
<dbReference type="RefSeq" id="WP_044058134.1">
    <property type="nucleotide sequence ID" value="NZ_CALBIY010000026.1"/>
</dbReference>
<dbReference type="PANTHER" id="PTHR43442:SF3">
    <property type="entry name" value="GLUCONOKINASE-RELATED"/>
    <property type="match status" value="1"/>
</dbReference>
<organism evidence="10 12">
    <name type="scientific">Alteromonas australica</name>
    <dbReference type="NCBI Taxonomy" id="589873"/>
    <lineage>
        <taxon>Bacteria</taxon>
        <taxon>Pseudomonadati</taxon>
        <taxon>Pseudomonadota</taxon>
        <taxon>Gammaproteobacteria</taxon>
        <taxon>Alteromonadales</taxon>
        <taxon>Alteromonadaceae</taxon>
        <taxon>Alteromonas/Salinimonas group</taxon>
        <taxon>Alteromonas</taxon>
    </lineage>
</organism>
<comment type="pathway">
    <text evidence="1">Carbohydrate acid metabolism.</text>
</comment>
<evidence type="ECO:0000256" key="4">
    <source>
        <dbReference type="ARBA" id="ARBA00022679"/>
    </source>
</evidence>
<dbReference type="STRING" id="589873.EP12_16900"/>
<dbReference type="GO" id="GO:0005524">
    <property type="term" value="F:ATP binding"/>
    <property type="evidence" value="ECO:0007669"/>
    <property type="project" value="UniProtKB-KW"/>
</dbReference>
<dbReference type="Pfam" id="PF01202">
    <property type="entry name" value="SKI"/>
    <property type="match status" value="1"/>
</dbReference>
<dbReference type="EC" id="2.7.1.12" evidence="3 9"/>
<dbReference type="EMBL" id="DNAN01000202">
    <property type="protein sequence ID" value="HAW75265.1"/>
    <property type="molecule type" value="Genomic_DNA"/>
</dbReference>
<accession>A0A350P1U8</accession>
<evidence type="ECO:0000256" key="8">
    <source>
        <dbReference type="ARBA" id="ARBA00048090"/>
    </source>
</evidence>
<dbReference type="SUPFAM" id="SSF52540">
    <property type="entry name" value="P-loop containing nucleoside triphosphate hydrolases"/>
    <property type="match status" value="1"/>
</dbReference>
<comment type="caution">
    <text evidence="10">The sequence shown here is derived from an EMBL/GenBank/DDBJ whole genome shotgun (WGS) entry which is preliminary data.</text>
</comment>
<name>A0A350P1U8_9ALTE</name>
<evidence type="ECO:0000313" key="10">
    <source>
        <dbReference type="EMBL" id="HAW75265.1"/>
    </source>
</evidence>
<evidence type="ECO:0000256" key="6">
    <source>
        <dbReference type="ARBA" id="ARBA00022777"/>
    </source>
</evidence>
<keyword evidence="5 9" id="KW-0547">Nucleotide-binding</keyword>